<evidence type="ECO:0000313" key="2">
    <source>
        <dbReference type="EMBL" id="KTD39323.1"/>
    </source>
</evidence>
<reference evidence="2 3" key="1">
    <citation type="submission" date="2015-11" db="EMBL/GenBank/DDBJ databases">
        <title>Genomic analysis of 38 Legionella species identifies large and diverse effector repertoires.</title>
        <authorList>
            <person name="Burstein D."/>
            <person name="Amaro F."/>
            <person name="Zusman T."/>
            <person name="Lifshitz Z."/>
            <person name="Cohen O."/>
            <person name="Gilbert J.A."/>
            <person name="Pupko T."/>
            <person name="Shuman H.A."/>
            <person name="Segal G."/>
        </authorList>
    </citation>
    <scope>NUCLEOTIDE SEQUENCE [LARGE SCALE GENOMIC DNA]</scope>
    <source>
        <strain evidence="2 3">ATCC 49506</strain>
    </source>
</reference>
<dbReference type="STRING" id="45070.Lnau_0090"/>
<dbReference type="Proteomes" id="UP000054725">
    <property type="component" value="Unassembled WGS sequence"/>
</dbReference>
<protein>
    <submittedName>
        <fullName evidence="2">Tfp pilus assembly protein PilP</fullName>
    </submittedName>
</protein>
<keyword evidence="1" id="KW-0732">Signal</keyword>
<dbReference type="Pfam" id="PF04351">
    <property type="entry name" value="PilP"/>
    <property type="match status" value="1"/>
</dbReference>
<proteinExistence type="predicted"/>
<dbReference type="EMBL" id="LNYO01000001">
    <property type="protein sequence ID" value="KTD39323.1"/>
    <property type="molecule type" value="Genomic_DNA"/>
</dbReference>
<organism evidence="2 3">
    <name type="scientific">Legionella nautarum</name>
    <dbReference type="NCBI Taxonomy" id="45070"/>
    <lineage>
        <taxon>Bacteria</taxon>
        <taxon>Pseudomonadati</taxon>
        <taxon>Pseudomonadota</taxon>
        <taxon>Gammaproteobacteria</taxon>
        <taxon>Legionellales</taxon>
        <taxon>Legionellaceae</taxon>
        <taxon>Legionella</taxon>
    </lineage>
</organism>
<sequence>MNKWMICLCFLLKLTSSNAAVDTLSFYLSKIKNQLQQPADSIPQLKRLPRFFYPKKHPNSDPFVAKLPRHETKIIFSKDKQLLQSSSMESIRYNGMLKQDSFLWAIISWPNGELSFVGLGGYLGKNNWKVIEIREDSLLMEEKTLVAGRWIKQVKALHFG</sequence>
<dbReference type="AlphaFoldDB" id="A0A0W0X415"/>
<dbReference type="RefSeq" id="WP_058503179.1">
    <property type="nucleotide sequence ID" value="NZ_CAAAIF010000002.1"/>
</dbReference>
<accession>A0A0W0X415</accession>
<feature type="signal peptide" evidence="1">
    <location>
        <begin position="1"/>
        <end position="19"/>
    </location>
</feature>
<dbReference type="Gene3D" id="2.30.30.830">
    <property type="match status" value="1"/>
</dbReference>
<dbReference type="PATRIC" id="fig|45070.6.peg.92"/>
<comment type="caution">
    <text evidence="2">The sequence shown here is derived from an EMBL/GenBank/DDBJ whole genome shotgun (WGS) entry which is preliminary data.</text>
</comment>
<gene>
    <name evidence="2" type="primary">pilP</name>
    <name evidence="2" type="ORF">Lnau_0090</name>
</gene>
<feature type="chain" id="PRO_5006916124" evidence="1">
    <location>
        <begin position="20"/>
        <end position="160"/>
    </location>
</feature>
<dbReference type="InterPro" id="IPR007446">
    <property type="entry name" value="PilP"/>
</dbReference>
<dbReference type="OrthoDB" id="5296580at2"/>
<name>A0A0W0X415_9GAMM</name>
<keyword evidence="3" id="KW-1185">Reference proteome</keyword>
<evidence type="ECO:0000256" key="1">
    <source>
        <dbReference type="SAM" id="SignalP"/>
    </source>
</evidence>
<evidence type="ECO:0000313" key="3">
    <source>
        <dbReference type="Proteomes" id="UP000054725"/>
    </source>
</evidence>